<dbReference type="Proteomes" id="UP000593566">
    <property type="component" value="Unassembled WGS sequence"/>
</dbReference>
<dbReference type="SMART" id="SM00829">
    <property type="entry name" value="PKS_ER"/>
    <property type="match status" value="1"/>
</dbReference>
<evidence type="ECO:0000313" key="3">
    <source>
        <dbReference type="EMBL" id="KAF6217850.1"/>
    </source>
</evidence>
<evidence type="ECO:0000256" key="1">
    <source>
        <dbReference type="ARBA" id="ARBA00022857"/>
    </source>
</evidence>
<comment type="caution">
    <text evidence="3">The sequence shown here is derived from an EMBL/GenBank/DDBJ whole genome shotgun (WGS) entry which is preliminary data.</text>
</comment>
<dbReference type="PANTHER" id="PTHR44154">
    <property type="entry name" value="QUINONE OXIDOREDUCTASE"/>
    <property type="match status" value="1"/>
</dbReference>
<dbReference type="AlphaFoldDB" id="A0A8H6F759"/>
<dbReference type="Pfam" id="PF00107">
    <property type="entry name" value="ADH_zinc_N"/>
    <property type="match status" value="1"/>
</dbReference>
<sequence length="373" mass="39790">MYDARHDAGITILRFVLCIKPNRFSQSLRRFSTPPPFHPPLTMTHTTPKTMHAAVVHKPGGPSALILEDRPIPTPDKGWVLIRIKAFGLNRSEMFTRKGASPGVSFPRVLGIEATGIVAAAPGGEFKEGEIVATIVGGMGRNFDGGYAEYTCVSAKQVQVVDADGIGWDILGAVPEMVHTAWGALFSSLLLKKGEKLLVRGGSSSVGMAAAAIAKHHGAFVVSTTRNESRADLLRRSGADDVLIDSGTIAEEARKRFPEGFDKVLELVGVATLADSLKATKKNGIVCSCGILGDKWVLPELDPNFLIPSGVFLTTFASFADPFSAGPINTVARAIKDGSMQIPIKTFKLDEIVQAHTEMDDSTAAAKIVILTD</sequence>
<dbReference type="RefSeq" id="XP_037147285.1">
    <property type="nucleotide sequence ID" value="XM_037297160.1"/>
</dbReference>
<dbReference type="InterPro" id="IPR011032">
    <property type="entry name" value="GroES-like_sf"/>
</dbReference>
<dbReference type="GeneID" id="59334663"/>
<organism evidence="3 4">
    <name type="scientific">Letharia lupina</name>
    <dbReference type="NCBI Taxonomy" id="560253"/>
    <lineage>
        <taxon>Eukaryota</taxon>
        <taxon>Fungi</taxon>
        <taxon>Dikarya</taxon>
        <taxon>Ascomycota</taxon>
        <taxon>Pezizomycotina</taxon>
        <taxon>Lecanoromycetes</taxon>
        <taxon>OSLEUM clade</taxon>
        <taxon>Lecanoromycetidae</taxon>
        <taxon>Lecanorales</taxon>
        <taxon>Lecanorineae</taxon>
        <taxon>Parmeliaceae</taxon>
        <taxon>Letharia</taxon>
    </lineage>
</organism>
<dbReference type="EMBL" id="JACCJB010000024">
    <property type="protein sequence ID" value="KAF6217850.1"/>
    <property type="molecule type" value="Genomic_DNA"/>
</dbReference>
<keyword evidence="1" id="KW-0521">NADP</keyword>
<dbReference type="SUPFAM" id="SSF51735">
    <property type="entry name" value="NAD(P)-binding Rossmann-fold domains"/>
    <property type="match status" value="1"/>
</dbReference>
<gene>
    <name evidence="3" type="ORF">HO133_006262</name>
</gene>
<name>A0A8H6F759_9LECA</name>
<keyword evidence="4" id="KW-1185">Reference proteome</keyword>
<dbReference type="Gene3D" id="3.90.180.10">
    <property type="entry name" value="Medium-chain alcohol dehydrogenases, catalytic domain"/>
    <property type="match status" value="1"/>
</dbReference>
<reference evidence="3 4" key="1">
    <citation type="journal article" date="2020" name="Genomics">
        <title>Complete, high-quality genomes from long-read metagenomic sequencing of two wolf lichen thalli reveals enigmatic genome architecture.</title>
        <authorList>
            <person name="McKenzie S.K."/>
            <person name="Walston R.F."/>
            <person name="Allen J.L."/>
        </authorList>
    </citation>
    <scope>NUCLEOTIDE SEQUENCE [LARGE SCALE GENOMIC DNA]</scope>
    <source>
        <strain evidence="3">WasteWater1</strain>
    </source>
</reference>
<dbReference type="InterPro" id="IPR036291">
    <property type="entry name" value="NAD(P)-bd_dom_sf"/>
</dbReference>
<dbReference type="InterPro" id="IPR013149">
    <property type="entry name" value="ADH-like_C"/>
</dbReference>
<dbReference type="PANTHER" id="PTHR44154:SF1">
    <property type="entry name" value="QUINONE OXIDOREDUCTASE"/>
    <property type="match status" value="1"/>
</dbReference>
<dbReference type="InterPro" id="IPR013154">
    <property type="entry name" value="ADH-like_N"/>
</dbReference>
<dbReference type="InterPro" id="IPR020843">
    <property type="entry name" value="ER"/>
</dbReference>
<proteinExistence type="predicted"/>
<accession>A0A8H6F759</accession>
<evidence type="ECO:0000313" key="4">
    <source>
        <dbReference type="Proteomes" id="UP000593566"/>
    </source>
</evidence>
<protein>
    <recommendedName>
        <fullName evidence="2">Enoyl reductase (ER) domain-containing protein</fullName>
    </recommendedName>
</protein>
<dbReference type="GO" id="GO:0016491">
    <property type="term" value="F:oxidoreductase activity"/>
    <property type="evidence" value="ECO:0007669"/>
    <property type="project" value="InterPro"/>
</dbReference>
<dbReference type="InterPro" id="IPR051603">
    <property type="entry name" value="Zinc-ADH_QOR/CCCR"/>
</dbReference>
<dbReference type="SUPFAM" id="SSF50129">
    <property type="entry name" value="GroES-like"/>
    <property type="match status" value="1"/>
</dbReference>
<dbReference type="Pfam" id="PF08240">
    <property type="entry name" value="ADH_N"/>
    <property type="match status" value="1"/>
</dbReference>
<evidence type="ECO:0000259" key="2">
    <source>
        <dbReference type="SMART" id="SM00829"/>
    </source>
</evidence>
<feature type="domain" description="Enoyl reductase (ER)" evidence="2">
    <location>
        <begin position="60"/>
        <end position="370"/>
    </location>
</feature>